<feature type="region of interest" description="Disordered" evidence="1">
    <location>
        <begin position="1"/>
        <end position="45"/>
    </location>
</feature>
<name>A0ABN9SSQ6_9DINO</name>
<evidence type="ECO:0000256" key="1">
    <source>
        <dbReference type="SAM" id="MobiDB-lite"/>
    </source>
</evidence>
<sequence>MAPSLRKHVVEEMGTRAAIDKGPGKAREAKNGGGEDPAKDQKGPRFQWCRADLSPRQHAGLDFRLAIAGRTVRGLDEGRPGFIGRAQGAFFPFRRSRGMPHLGHPGSRGLPGGALDIARLSARTPTRPSWR</sequence>
<organism evidence="2 3">
    <name type="scientific">Prorocentrum cordatum</name>
    <dbReference type="NCBI Taxonomy" id="2364126"/>
    <lineage>
        <taxon>Eukaryota</taxon>
        <taxon>Sar</taxon>
        <taxon>Alveolata</taxon>
        <taxon>Dinophyceae</taxon>
        <taxon>Prorocentrales</taxon>
        <taxon>Prorocentraceae</taxon>
        <taxon>Prorocentrum</taxon>
    </lineage>
</organism>
<protein>
    <submittedName>
        <fullName evidence="2">Uncharacterized protein</fullName>
    </submittedName>
</protein>
<proteinExistence type="predicted"/>
<keyword evidence="3" id="KW-1185">Reference proteome</keyword>
<evidence type="ECO:0000313" key="2">
    <source>
        <dbReference type="EMBL" id="CAK0834984.1"/>
    </source>
</evidence>
<gene>
    <name evidence="2" type="ORF">PCOR1329_LOCUS32205</name>
</gene>
<reference evidence="2" key="1">
    <citation type="submission" date="2023-10" db="EMBL/GenBank/DDBJ databases">
        <authorList>
            <person name="Chen Y."/>
            <person name="Shah S."/>
            <person name="Dougan E. K."/>
            <person name="Thang M."/>
            <person name="Chan C."/>
        </authorList>
    </citation>
    <scope>NUCLEOTIDE SEQUENCE [LARGE SCALE GENOMIC DNA]</scope>
</reference>
<feature type="compositionally biased region" description="Basic and acidic residues" evidence="1">
    <location>
        <begin position="8"/>
        <end position="30"/>
    </location>
</feature>
<dbReference type="EMBL" id="CAUYUJ010012969">
    <property type="protein sequence ID" value="CAK0834984.1"/>
    <property type="molecule type" value="Genomic_DNA"/>
</dbReference>
<dbReference type="Proteomes" id="UP001189429">
    <property type="component" value="Unassembled WGS sequence"/>
</dbReference>
<comment type="caution">
    <text evidence="2">The sequence shown here is derived from an EMBL/GenBank/DDBJ whole genome shotgun (WGS) entry which is preliminary data.</text>
</comment>
<accession>A0ABN9SSQ6</accession>
<evidence type="ECO:0000313" key="3">
    <source>
        <dbReference type="Proteomes" id="UP001189429"/>
    </source>
</evidence>